<dbReference type="GO" id="GO:0000398">
    <property type="term" value="P:mRNA splicing, via spliceosome"/>
    <property type="evidence" value="ECO:0007669"/>
    <property type="project" value="InterPro"/>
</dbReference>
<accession>A0A316ZG32</accession>
<keyword evidence="8" id="KW-1185">Reference proteome</keyword>
<sequence length="220" mass="24663">MPKAAAGGGAGVGPSRRTWDKQEYMEKAKSRDDEDRERAKENQERLLKGKKPARRREELPKATESLKARENPLELDKNVGKTLMVDVVGEGGGRRGPGYYCEICKRTCKDSIGYLDHINGRMHLRRIGQTTQVARSTLDEVREALAQLRAETAAGASRAETYDFEARLAAIAQAQQEEKERRKRQRREAKERKKAAPLPQTDEDAAMAAMMGFGSFGTKR</sequence>
<feature type="compositionally biased region" description="Basic residues" evidence="5">
    <location>
        <begin position="181"/>
        <end position="195"/>
    </location>
</feature>
<dbReference type="Gene3D" id="3.30.160.60">
    <property type="entry name" value="Classic Zinc Finger"/>
    <property type="match status" value="1"/>
</dbReference>
<dbReference type="STRING" id="58919.A0A316ZG32"/>
<evidence type="ECO:0000256" key="2">
    <source>
        <dbReference type="ARBA" id="ARBA00022771"/>
    </source>
</evidence>
<keyword evidence="2" id="KW-0863">Zinc-finger</keyword>
<dbReference type="GO" id="GO:0005681">
    <property type="term" value="C:spliceosomal complex"/>
    <property type="evidence" value="ECO:0007669"/>
    <property type="project" value="InterPro"/>
</dbReference>
<dbReference type="AlphaFoldDB" id="A0A316ZG32"/>
<dbReference type="Pfam" id="PF12874">
    <property type="entry name" value="zf-met"/>
    <property type="match status" value="1"/>
</dbReference>
<evidence type="ECO:0000256" key="1">
    <source>
        <dbReference type="ARBA" id="ARBA00022723"/>
    </source>
</evidence>
<evidence type="ECO:0000256" key="3">
    <source>
        <dbReference type="ARBA" id="ARBA00022833"/>
    </source>
</evidence>
<feature type="region of interest" description="Disordered" evidence="5">
    <location>
        <begin position="175"/>
        <end position="220"/>
    </location>
</feature>
<dbReference type="InterPro" id="IPR003604">
    <property type="entry name" value="Matrin/U1-like-C_Znf_C2H2"/>
</dbReference>
<feature type="domain" description="U1-type" evidence="6">
    <location>
        <begin position="96"/>
        <end position="130"/>
    </location>
</feature>
<feature type="compositionally biased region" description="Basic and acidic residues" evidence="5">
    <location>
        <begin position="55"/>
        <end position="73"/>
    </location>
</feature>
<evidence type="ECO:0000313" key="8">
    <source>
        <dbReference type="Proteomes" id="UP000245946"/>
    </source>
</evidence>
<evidence type="ECO:0000256" key="5">
    <source>
        <dbReference type="SAM" id="MobiDB-lite"/>
    </source>
</evidence>
<dbReference type="EMBL" id="KZ819285">
    <property type="protein sequence ID" value="PWO00480.1"/>
    <property type="molecule type" value="Genomic_DNA"/>
</dbReference>
<reference evidence="7 8" key="1">
    <citation type="journal article" date="2018" name="Mol. Biol. Evol.">
        <title>Broad Genomic Sampling Reveals a Smut Pathogenic Ancestry of the Fungal Clade Ustilaginomycotina.</title>
        <authorList>
            <person name="Kijpornyongpan T."/>
            <person name="Mondo S.J."/>
            <person name="Barry K."/>
            <person name="Sandor L."/>
            <person name="Lee J."/>
            <person name="Lipzen A."/>
            <person name="Pangilinan J."/>
            <person name="LaButti K."/>
            <person name="Hainaut M."/>
            <person name="Henrissat B."/>
            <person name="Grigoriev I.V."/>
            <person name="Spatafora J.W."/>
            <person name="Aime M.C."/>
        </authorList>
    </citation>
    <scope>NUCLEOTIDE SEQUENCE [LARGE SCALE GENOMIC DNA]</scope>
    <source>
        <strain evidence="7 8">MCA 4186</strain>
    </source>
</reference>
<evidence type="ECO:0000259" key="6">
    <source>
        <dbReference type="SMART" id="SM00451"/>
    </source>
</evidence>
<evidence type="ECO:0000256" key="4">
    <source>
        <dbReference type="ARBA" id="ARBA00023242"/>
    </source>
</evidence>
<dbReference type="GO" id="GO:0003676">
    <property type="term" value="F:nucleic acid binding"/>
    <property type="evidence" value="ECO:0007669"/>
    <property type="project" value="InterPro"/>
</dbReference>
<dbReference type="PANTHER" id="PTHR45986:SF1">
    <property type="entry name" value="ZINC FINGER MATRIN-TYPE PROTEIN 2"/>
    <property type="match status" value="1"/>
</dbReference>
<feature type="compositionally biased region" description="Gly residues" evidence="5">
    <location>
        <begin position="1"/>
        <end position="12"/>
    </location>
</feature>
<dbReference type="RefSeq" id="XP_025600758.1">
    <property type="nucleotide sequence ID" value="XM_025740796.1"/>
</dbReference>
<proteinExistence type="predicted"/>
<evidence type="ECO:0000313" key="7">
    <source>
        <dbReference type="EMBL" id="PWO00480.1"/>
    </source>
</evidence>
<feature type="compositionally biased region" description="Basic and acidic residues" evidence="5">
    <location>
        <begin position="17"/>
        <end position="47"/>
    </location>
</feature>
<dbReference type="PANTHER" id="PTHR45986">
    <property type="entry name" value="ZINC FINGER MATRIN-TYPE PROTEIN 2"/>
    <property type="match status" value="1"/>
</dbReference>
<dbReference type="GeneID" id="37268340"/>
<protein>
    <recommendedName>
        <fullName evidence="6">U1-type domain-containing protein</fullName>
    </recommendedName>
</protein>
<organism evidence="7 8">
    <name type="scientific">Tilletiopsis washingtonensis</name>
    <dbReference type="NCBI Taxonomy" id="58919"/>
    <lineage>
        <taxon>Eukaryota</taxon>
        <taxon>Fungi</taxon>
        <taxon>Dikarya</taxon>
        <taxon>Basidiomycota</taxon>
        <taxon>Ustilaginomycotina</taxon>
        <taxon>Exobasidiomycetes</taxon>
        <taxon>Entylomatales</taxon>
        <taxon>Entylomatales incertae sedis</taxon>
        <taxon>Tilletiopsis</taxon>
    </lineage>
</organism>
<dbReference type="InterPro" id="IPR013087">
    <property type="entry name" value="Znf_C2H2_type"/>
</dbReference>
<dbReference type="SMART" id="SM00451">
    <property type="entry name" value="ZnF_U1"/>
    <property type="match status" value="1"/>
</dbReference>
<name>A0A316ZG32_9BASI</name>
<dbReference type="Proteomes" id="UP000245946">
    <property type="component" value="Unassembled WGS sequence"/>
</dbReference>
<keyword evidence="4" id="KW-0539">Nucleus</keyword>
<keyword evidence="3" id="KW-0862">Zinc</keyword>
<feature type="region of interest" description="Disordered" evidence="5">
    <location>
        <begin position="1"/>
        <end position="73"/>
    </location>
</feature>
<dbReference type="SUPFAM" id="SSF57667">
    <property type="entry name" value="beta-beta-alpha zinc fingers"/>
    <property type="match status" value="1"/>
</dbReference>
<dbReference type="GO" id="GO:0008270">
    <property type="term" value="F:zinc ion binding"/>
    <property type="evidence" value="ECO:0007669"/>
    <property type="project" value="UniProtKB-KW"/>
</dbReference>
<keyword evidence="1" id="KW-0479">Metal-binding</keyword>
<dbReference type="GO" id="GO:0046540">
    <property type="term" value="C:U4/U6 x U5 tri-snRNP complex"/>
    <property type="evidence" value="ECO:0007669"/>
    <property type="project" value="TreeGrafter"/>
</dbReference>
<dbReference type="OrthoDB" id="30343at2759"/>
<dbReference type="InterPro" id="IPR040107">
    <property type="entry name" value="Snu23"/>
</dbReference>
<gene>
    <name evidence="7" type="ORF">FA09DRAFT_315191</name>
</gene>
<dbReference type="InterPro" id="IPR036236">
    <property type="entry name" value="Znf_C2H2_sf"/>
</dbReference>